<evidence type="ECO:0000313" key="2">
    <source>
        <dbReference type="EMBL" id="EWM21339.1"/>
    </source>
</evidence>
<dbReference type="AlphaFoldDB" id="W7TKQ6"/>
<feature type="chain" id="PRO_5004904346" evidence="1">
    <location>
        <begin position="28"/>
        <end position="548"/>
    </location>
</feature>
<keyword evidence="3" id="KW-1185">Reference proteome</keyword>
<reference evidence="2 3" key="1">
    <citation type="journal article" date="2014" name="Mol. Plant">
        <title>Chromosome Scale Genome Assembly and Transcriptome Profiling of Nannochloropsis gaditana in Nitrogen Depletion.</title>
        <authorList>
            <person name="Corteggiani Carpinelli E."/>
            <person name="Telatin A."/>
            <person name="Vitulo N."/>
            <person name="Forcato C."/>
            <person name="D'Angelo M."/>
            <person name="Schiavon R."/>
            <person name="Vezzi A."/>
            <person name="Giacometti G.M."/>
            <person name="Morosinotto T."/>
            <person name="Valle G."/>
        </authorList>
    </citation>
    <scope>NUCLEOTIDE SEQUENCE [LARGE SCALE GENOMIC DNA]</scope>
    <source>
        <strain evidence="2 3">B-31</strain>
    </source>
</reference>
<proteinExistence type="predicted"/>
<evidence type="ECO:0000313" key="3">
    <source>
        <dbReference type="Proteomes" id="UP000019335"/>
    </source>
</evidence>
<protein>
    <submittedName>
        <fullName evidence="2">Uncharacterized protein</fullName>
    </submittedName>
</protein>
<comment type="caution">
    <text evidence="2">The sequence shown here is derived from an EMBL/GenBank/DDBJ whole genome shotgun (WGS) entry which is preliminary data.</text>
</comment>
<feature type="signal peptide" evidence="1">
    <location>
        <begin position="1"/>
        <end position="27"/>
    </location>
</feature>
<organism evidence="2 3">
    <name type="scientific">Nannochloropsis gaditana</name>
    <dbReference type="NCBI Taxonomy" id="72520"/>
    <lineage>
        <taxon>Eukaryota</taxon>
        <taxon>Sar</taxon>
        <taxon>Stramenopiles</taxon>
        <taxon>Ochrophyta</taxon>
        <taxon>Eustigmatophyceae</taxon>
        <taxon>Eustigmatales</taxon>
        <taxon>Monodopsidaceae</taxon>
        <taxon>Nannochloropsis</taxon>
    </lineage>
</organism>
<name>W7TKQ6_9STRA</name>
<accession>W7TKQ6</accession>
<dbReference type="Proteomes" id="UP000019335">
    <property type="component" value="Unassembled WGS sequence"/>
</dbReference>
<dbReference type="EMBL" id="AZIL01002512">
    <property type="protein sequence ID" value="EWM21339.1"/>
    <property type="molecule type" value="Genomic_DNA"/>
</dbReference>
<gene>
    <name evidence="2" type="ORF">Naga_100075g21</name>
</gene>
<sequence>MLNHSLQVGLKLIILSTAFISFAKGDAASHDAIADFEIASGEGNHKGSDGLSSSTLRQNSTRYSNSQLLHRVDRLANCAWSPVLSPDDEKPFLPDMYIQYNMQGFVFSSNAFTQQQELQQQREQTDMRLGQHSYFTKDARGSALKSSPSPPPHKEEEVYRIRGKFPYVRYFSFTVYDASLQSISTLHDTDIRPSSGKNPFNDIEVTEDNMGTYEIYVSKDGSKGYPNEMAALRPDSTSPYALLAFRLQLLDPRAGEDRSGKNREWGYVDMPLVEILNHRNGEWDIIRRCSDEFQARTEEVIENLDLTFNTWWPKNLQIGTECNATEFSLFDPEQNPIIRRGVAVRNANENYIFWCMPKEIGKKDYIIRITGKLPRTPYGLFDDIRVADTARYDSRYVSFTSADAIPLYPSYETIHDRDIFNHYSTDPFGSDWDRMYNLVATSDVNLAKKCGLYNRAEDVLLQLTRSPTFTHLPHVPAIVMRHLLPGGGKERRGTEGVANVNLRNECESPTGKLLCDPARSAKVLLQEFYPLVQIWTCDYQNLKPARLH</sequence>
<keyword evidence="1" id="KW-0732">Signal</keyword>
<evidence type="ECO:0000256" key="1">
    <source>
        <dbReference type="SAM" id="SignalP"/>
    </source>
</evidence>